<name>A0A0A2V4E0_PARBA</name>
<protein>
    <submittedName>
        <fullName evidence="1">Uncharacterized protein</fullName>
    </submittedName>
</protein>
<gene>
    <name evidence="1" type="ORF">PAAG_12137</name>
</gene>
<organism evidence="1 2">
    <name type="scientific">Paracoccidioides lutzii (strain ATCC MYA-826 / Pb01)</name>
    <name type="common">Paracoccidioides brasiliensis</name>
    <dbReference type="NCBI Taxonomy" id="502779"/>
    <lineage>
        <taxon>Eukaryota</taxon>
        <taxon>Fungi</taxon>
        <taxon>Dikarya</taxon>
        <taxon>Ascomycota</taxon>
        <taxon>Pezizomycotina</taxon>
        <taxon>Eurotiomycetes</taxon>
        <taxon>Eurotiomycetidae</taxon>
        <taxon>Onygenales</taxon>
        <taxon>Ajellomycetaceae</taxon>
        <taxon>Paracoccidioides</taxon>
    </lineage>
</organism>
<dbReference type="AlphaFoldDB" id="A0A0A2V4E0"/>
<dbReference type="Proteomes" id="UP000002059">
    <property type="component" value="Partially assembled WGS sequence"/>
</dbReference>
<dbReference type="HOGENOM" id="CLU_2483951_0_0_1"/>
<sequence length="87" mass="9208">MSLVAFFPSGRIPQSVVVRLHAEPAIPFGSKLRVVLSNAHGGKGVLDPAAKDKPRTNFLNIRNEKILQVLTSPPSTGSGLSTGALYI</sequence>
<evidence type="ECO:0000313" key="1">
    <source>
        <dbReference type="EMBL" id="KGQ01192.1"/>
    </source>
</evidence>
<keyword evidence="2" id="KW-1185">Reference proteome</keyword>
<dbReference type="RefSeq" id="XP_015702740.1">
    <property type="nucleotide sequence ID" value="XM_015847665.1"/>
</dbReference>
<dbReference type="EMBL" id="KN294007">
    <property type="protein sequence ID" value="KGQ01192.1"/>
    <property type="molecule type" value="Genomic_DNA"/>
</dbReference>
<proteinExistence type="predicted"/>
<evidence type="ECO:0000313" key="2">
    <source>
        <dbReference type="Proteomes" id="UP000002059"/>
    </source>
</evidence>
<dbReference type="KEGG" id="pbl:PAAG_12137"/>
<dbReference type="VEuPathDB" id="FungiDB:PAAG_12137"/>
<accession>A0A0A2V4E0</accession>
<reference evidence="1 2" key="1">
    <citation type="journal article" date="2011" name="PLoS Genet.">
        <title>Comparative genomic analysis of human fungal pathogens causing paracoccidioidomycosis.</title>
        <authorList>
            <person name="Desjardins C.A."/>
            <person name="Champion M.D."/>
            <person name="Holder J.W."/>
            <person name="Muszewska A."/>
            <person name="Goldberg J."/>
            <person name="Bailao A.M."/>
            <person name="Brigido M.M."/>
            <person name="Ferreira M.E."/>
            <person name="Garcia A.M."/>
            <person name="Grynberg M."/>
            <person name="Gujja S."/>
            <person name="Heiman D.I."/>
            <person name="Henn M.R."/>
            <person name="Kodira C.D."/>
            <person name="Leon-Narvaez H."/>
            <person name="Longo L.V."/>
            <person name="Ma L.J."/>
            <person name="Malavazi I."/>
            <person name="Matsuo A.L."/>
            <person name="Morais F.V."/>
            <person name="Pereira M."/>
            <person name="Rodriguez-Brito S."/>
            <person name="Sakthikumar S."/>
            <person name="Salem-Izacc S.M."/>
            <person name="Sykes S.M."/>
            <person name="Teixeira M.M."/>
            <person name="Vallejo M.C."/>
            <person name="Walter M.E."/>
            <person name="Yandava C."/>
            <person name="Young S."/>
            <person name="Zeng Q."/>
            <person name="Zucker J."/>
            <person name="Felipe M.S."/>
            <person name="Goldman G.H."/>
            <person name="Haas B.J."/>
            <person name="McEwen J.G."/>
            <person name="Nino-Vega G."/>
            <person name="Puccia R."/>
            <person name="San-Blas G."/>
            <person name="Soares C.M."/>
            <person name="Birren B.W."/>
            <person name="Cuomo C.A."/>
        </authorList>
    </citation>
    <scope>NUCLEOTIDE SEQUENCE [LARGE SCALE GENOMIC DNA]</scope>
    <source>
        <strain evidence="2">ATCC MYA-826 / Pb01</strain>
    </source>
</reference>
<dbReference type="GeneID" id="26970891"/>